<proteinExistence type="predicted"/>
<dbReference type="KEGG" id="nir:NSED_01980"/>
<dbReference type="PATRIC" id="fig|1229909.8.peg.413"/>
<evidence type="ECO:0000256" key="1">
    <source>
        <dbReference type="SAM" id="MobiDB-lite"/>
    </source>
</evidence>
<name>K0BCV5_9ARCH</name>
<dbReference type="GeneID" id="13697413"/>
<evidence type="ECO:0000313" key="4">
    <source>
        <dbReference type="Proteomes" id="UP000006100"/>
    </source>
</evidence>
<dbReference type="RefSeq" id="WP_014964578.1">
    <property type="nucleotide sequence ID" value="NC_018656.1"/>
</dbReference>
<evidence type="ECO:0000259" key="2">
    <source>
        <dbReference type="Pfam" id="PF18915"/>
    </source>
</evidence>
<reference evidence="3 4" key="1">
    <citation type="journal article" date="2012" name="J. Bacteriol.">
        <title>Draft Genome Sequence of an Ammonia-Oxidizing Archaeon, "Candidatus Nitrosopumilus sediminis" AR2, from Svalbard in the Arctic Circle.</title>
        <authorList>
            <person name="Park S.J."/>
            <person name="Kim J.G."/>
            <person name="Jung M.Y."/>
            <person name="Kim S.J."/>
            <person name="Cha I.T."/>
            <person name="Ghai R."/>
            <person name="Martin-Cuadrado A.B."/>
            <person name="Rodriguez-Valera F."/>
            <person name="Rhee S.K."/>
        </authorList>
    </citation>
    <scope>NUCLEOTIDE SEQUENCE [LARGE SCALE GENOMIC DNA]</scope>
    <source>
        <strain evidence="3 4">AR2</strain>
    </source>
</reference>
<dbReference type="HOGENOM" id="CLU_1248239_0_0_2"/>
<sequence length="221" mass="24659">MNQYSITALLTISLLIMTIPSIYAQSIDDLPEPGTTPDSFVYGFKKAFEGLDLAFTFNQNDKVTKHLKFAELRLSEANAMVQKGMPEQVDDLTKDYEKQVSDAKKIADSASKAADKASLTEDIVSASSKHVEVLTELKDTLPEQAQLRIQVIIDNSKKDIGIAMKELSNYADAMEKSEEMKKTAEDHKSNSTGTEKQDVEYKDDAMVKSEEMKKTAEDYKP</sequence>
<dbReference type="OrthoDB" id="142553at2157"/>
<dbReference type="Pfam" id="PF18915">
    <property type="entry name" value="DUF5667"/>
    <property type="match status" value="1"/>
</dbReference>
<dbReference type="EMBL" id="CP003843">
    <property type="protein sequence ID" value="AFS82206.1"/>
    <property type="molecule type" value="Genomic_DNA"/>
</dbReference>
<protein>
    <recommendedName>
        <fullName evidence="2">DUF5667 domain-containing protein</fullName>
    </recommendedName>
</protein>
<keyword evidence="4" id="KW-1185">Reference proteome</keyword>
<feature type="region of interest" description="Disordered" evidence="1">
    <location>
        <begin position="175"/>
        <end position="221"/>
    </location>
</feature>
<dbReference type="eggNOG" id="arCOG09579">
    <property type="taxonomic scope" value="Archaea"/>
</dbReference>
<dbReference type="Proteomes" id="UP000006100">
    <property type="component" value="Chromosome"/>
</dbReference>
<gene>
    <name evidence="3" type="ORF">NSED_01980</name>
</gene>
<accession>K0BCV5</accession>
<feature type="domain" description="DUF5667" evidence="2">
    <location>
        <begin position="34"/>
        <end position="144"/>
    </location>
</feature>
<evidence type="ECO:0000313" key="3">
    <source>
        <dbReference type="EMBL" id="AFS82206.1"/>
    </source>
</evidence>
<dbReference type="AlphaFoldDB" id="K0BCV5"/>
<dbReference type="InterPro" id="IPR043725">
    <property type="entry name" value="DUF5667"/>
</dbReference>
<organism evidence="3 4">
    <name type="scientific">Candidatus Nitrosopumilus sediminis</name>
    <dbReference type="NCBI Taxonomy" id="1229909"/>
    <lineage>
        <taxon>Archaea</taxon>
        <taxon>Nitrososphaerota</taxon>
        <taxon>Nitrososphaeria</taxon>
        <taxon>Nitrosopumilales</taxon>
        <taxon>Nitrosopumilaceae</taxon>
        <taxon>Nitrosopumilus</taxon>
    </lineage>
</organism>